<dbReference type="AlphaFoldDB" id="A0A9J6AK51"/>
<dbReference type="Proteomes" id="UP000824120">
    <property type="component" value="Chromosome 2"/>
</dbReference>
<organism evidence="2 3">
    <name type="scientific">Solanum commersonii</name>
    <name type="common">Commerson's wild potato</name>
    <name type="synonym">Commerson's nightshade</name>
    <dbReference type="NCBI Taxonomy" id="4109"/>
    <lineage>
        <taxon>Eukaryota</taxon>
        <taxon>Viridiplantae</taxon>
        <taxon>Streptophyta</taxon>
        <taxon>Embryophyta</taxon>
        <taxon>Tracheophyta</taxon>
        <taxon>Spermatophyta</taxon>
        <taxon>Magnoliopsida</taxon>
        <taxon>eudicotyledons</taxon>
        <taxon>Gunneridae</taxon>
        <taxon>Pentapetalae</taxon>
        <taxon>asterids</taxon>
        <taxon>lamiids</taxon>
        <taxon>Solanales</taxon>
        <taxon>Solanaceae</taxon>
        <taxon>Solanoideae</taxon>
        <taxon>Solaneae</taxon>
        <taxon>Solanum</taxon>
    </lineage>
</organism>
<proteinExistence type="predicted"/>
<evidence type="ECO:0000256" key="1">
    <source>
        <dbReference type="SAM" id="MobiDB-lite"/>
    </source>
</evidence>
<accession>A0A9J6AK51</accession>
<feature type="compositionally biased region" description="Basic and acidic residues" evidence="1">
    <location>
        <begin position="57"/>
        <end position="69"/>
    </location>
</feature>
<gene>
    <name evidence="2" type="ORF">H5410_009644</name>
</gene>
<name>A0A9J6AK51_SOLCO</name>
<keyword evidence="3" id="KW-1185">Reference proteome</keyword>
<sequence>MNPVSFNPTITTMTQSQTLQCYPIMLYNCIKEDLKIIEGRVRRYKGVGGLGKKTRRKEGSVGKDELGPAREDEDLTRLLPDVEKVYRELEGGVSKRFRYKLGTGDKIFNMQQAVATC</sequence>
<evidence type="ECO:0000313" key="2">
    <source>
        <dbReference type="EMBL" id="KAG5624426.1"/>
    </source>
</evidence>
<dbReference type="EMBL" id="JACXVP010000002">
    <property type="protein sequence ID" value="KAG5624426.1"/>
    <property type="molecule type" value="Genomic_DNA"/>
</dbReference>
<reference evidence="2 3" key="1">
    <citation type="submission" date="2020-09" db="EMBL/GenBank/DDBJ databases">
        <title>De no assembly of potato wild relative species, Solanum commersonii.</title>
        <authorList>
            <person name="Cho K."/>
        </authorList>
    </citation>
    <scope>NUCLEOTIDE SEQUENCE [LARGE SCALE GENOMIC DNA]</scope>
    <source>
        <strain evidence="2">LZ3.2</strain>
        <tissue evidence="2">Leaf</tissue>
    </source>
</reference>
<protein>
    <submittedName>
        <fullName evidence="2">Uncharacterized protein</fullName>
    </submittedName>
</protein>
<evidence type="ECO:0000313" key="3">
    <source>
        <dbReference type="Proteomes" id="UP000824120"/>
    </source>
</evidence>
<feature type="region of interest" description="Disordered" evidence="1">
    <location>
        <begin position="50"/>
        <end position="69"/>
    </location>
</feature>
<comment type="caution">
    <text evidence="2">The sequence shown here is derived from an EMBL/GenBank/DDBJ whole genome shotgun (WGS) entry which is preliminary data.</text>
</comment>